<dbReference type="STRING" id="1581557.BN1208_0660"/>
<dbReference type="GO" id="GO:0006571">
    <property type="term" value="P:tyrosine biosynthetic process"/>
    <property type="evidence" value="ECO:0007669"/>
    <property type="project" value="UniProtKB-KW"/>
</dbReference>
<evidence type="ECO:0000259" key="11">
    <source>
        <dbReference type="PROSITE" id="PS51176"/>
    </source>
</evidence>
<dbReference type="Pfam" id="PF02153">
    <property type="entry name" value="PDH_N"/>
    <property type="match status" value="1"/>
</dbReference>
<dbReference type="Gene3D" id="3.40.50.720">
    <property type="entry name" value="NAD(P)-binding Rossmann-like Domain"/>
    <property type="match status" value="1"/>
</dbReference>
<comment type="similarity">
    <text evidence="2">Belongs to the prephenate/arogenate dehydrogenase family.</text>
</comment>
<keyword evidence="13" id="KW-1185">Reference proteome</keyword>
<dbReference type="OrthoDB" id="9809920at2"/>
<dbReference type="Gene3D" id="1.10.3660.10">
    <property type="entry name" value="6-phosphogluconate dehydrogenase C-terminal like domain"/>
    <property type="match status" value="1"/>
</dbReference>
<protein>
    <recommendedName>
        <fullName evidence="3">prephenate dehydrogenase</fullName>
        <ecNumber evidence="3">1.3.1.12</ecNumber>
    </recommendedName>
</protein>
<dbReference type="RefSeq" id="WP_046487854.1">
    <property type="nucleotide sequence ID" value="NZ_LN827929.1"/>
</dbReference>
<dbReference type="KEGG" id="mbat:BN1208_0660"/>
<sequence>MNKILIFGVGLIGGSIALSTKKSGIASDIVGVGRNQDNLNDAIKLKLIDRTSQELNKDIAEAHIIIIATPVAQFSSILKTIQPHLSSHTIITDVGSTKTSVIESAKEILGSQYSQFIGSHPIAGSEKHGATAAHIDLFKGKNVILTPDQDTSPRAKEVIELLWKNAGAIVSNMSHGDHDKIFSTISHLPHLLAFSLVDMITQRTNANELLKFAASGFKDFTRIAASSPEMWKDITLANREFILEDIKHFENQIKLLKEAIEQEDAKKILALFENASKTRSEWSR</sequence>
<dbReference type="InterPro" id="IPR046826">
    <property type="entry name" value="PDH_N"/>
</dbReference>
<dbReference type="InterPro" id="IPR050812">
    <property type="entry name" value="Preph/Arog_dehydrog"/>
</dbReference>
<evidence type="ECO:0000256" key="3">
    <source>
        <dbReference type="ARBA" id="ARBA00012068"/>
    </source>
</evidence>
<evidence type="ECO:0000256" key="6">
    <source>
        <dbReference type="ARBA" id="ARBA00023002"/>
    </source>
</evidence>
<evidence type="ECO:0000256" key="5">
    <source>
        <dbReference type="ARBA" id="ARBA00022605"/>
    </source>
</evidence>
<keyword evidence="4" id="KW-0827">Tyrosine biosynthesis</keyword>
<keyword evidence="10" id="KW-0175">Coiled coil</keyword>
<evidence type="ECO:0000256" key="2">
    <source>
        <dbReference type="ARBA" id="ARBA00007964"/>
    </source>
</evidence>
<feature type="coiled-coil region" evidence="10">
    <location>
        <begin position="239"/>
        <end position="266"/>
    </location>
</feature>
<evidence type="ECO:0000256" key="7">
    <source>
        <dbReference type="ARBA" id="ARBA00023027"/>
    </source>
</evidence>
<comment type="pathway">
    <text evidence="1">Amino-acid biosynthesis; L-tyrosine biosynthesis; (4-hydroxyphenyl)pyruvate from prephenate (NAD(+) route): step 1/1.</text>
</comment>
<evidence type="ECO:0000256" key="10">
    <source>
        <dbReference type="SAM" id="Coils"/>
    </source>
</evidence>
<dbReference type="GO" id="GO:0004665">
    <property type="term" value="F:prephenate dehydrogenase (NADP+) activity"/>
    <property type="evidence" value="ECO:0007669"/>
    <property type="project" value="InterPro"/>
</dbReference>
<reference evidence="13" key="1">
    <citation type="submission" date="2014-12" db="EMBL/GenBank/DDBJ databases">
        <authorList>
            <person name="Salcher M.M."/>
        </authorList>
    </citation>
    <scope>NUCLEOTIDE SEQUENCE [LARGE SCALE GENOMIC DNA]</scope>
    <source>
        <strain evidence="13">MMS-10A-171</strain>
    </source>
</reference>
<dbReference type="AlphaFoldDB" id="A0A0D6EVM0"/>
<dbReference type="Proteomes" id="UP000064007">
    <property type="component" value="Chromosome 1"/>
</dbReference>
<dbReference type="InterPro" id="IPR008927">
    <property type="entry name" value="6-PGluconate_DH-like_C_sf"/>
</dbReference>
<keyword evidence="6 12" id="KW-0560">Oxidoreductase</keyword>
<gene>
    <name evidence="12" type="ORF">BN1208_0660</name>
</gene>
<proteinExistence type="inferred from homology"/>
<dbReference type="PANTHER" id="PTHR21363:SF0">
    <property type="entry name" value="PREPHENATE DEHYDROGENASE [NADP(+)]"/>
    <property type="match status" value="1"/>
</dbReference>
<dbReference type="EMBL" id="LN827929">
    <property type="protein sequence ID" value="CEZ19546.1"/>
    <property type="molecule type" value="Genomic_DNA"/>
</dbReference>
<dbReference type="SUPFAM" id="SSF48179">
    <property type="entry name" value="6-phosphogluconate dehydrogenase C-terminal domain-like"/>
    <property type="match status" value="1"/>
</dbReference>
<dbReference type="InterPro" id="IPR046825">
    <property type="entry name" value="PDH_C"/>
</dbReference>
<dbReference type="FunFam" id="3.40.50.720:FF:000208">
    <property type="entry name" value="Prephenate dehydrogenase"/>
    <property type="match status" value="1"/>
</dbReference>
<comment type="catalytic activity">
    <reaction evidence="9">
        <text>prephenate + NAD(+) = 3-(4-hydroxyphenyl)pyruvate + CO2 + NADH</text>
        <dbReference type="Rhea" id="RHEA:13869"/>
        <dbReference type="ChEBI" id="CHEBI:16526"/>
        <dbReference type="ChEBI" id="CHEBI:29934"/>
        <dbReference type="ChEBI" id="CHEBI:36242"/>
        <dbReference type="ChEBI" id="CHEBI:57540"/>
        <dbReference type="ChEBI" id="CHEBI:57945"/>
        <dbReference type="EC" id="1.3.1.12"/>
    </reaction>
</comment>
<keyword evidence="7" id="KW-0520">NAD</keyword>
<evidence type="ECO:0000256" key="4">
    <source>
        <dbReference type="ARBA" id="ARBA00022498"/>
    </source>
</evidence>
<dbReference type="GO" id="GO:0008977">
    <property type="term" value="F:prephenate dehydrogenase (NAD+) activity"/>
    <property type="evidence" value="ECO:0007669"/>
    <property type="project" value="UniProtKB-EC"/>
</dbReference>
<keyword evidence="5" id="KW-0028">Amino-acid biosynthesis</keyword>
<dbReference type="PROSITE" id="PS51176">
    <property type="entry name" value="PDH_ADH"/>
    <property type="match status" value="1"/>
</dbReference>
<evidence type="ECO:0000256" key="8">
    <source>
        <dbReference type="ARBA" id="ARBA00023141"/>
    </source>
</evidence>
<dbReference type="EC" id="1.3.1.12" evidence="3"/>
<feature type="domain" description="Prephenate/arogenate dehydrogenase" evidence="11">
    <location>
        <begin position="2"/>
        <end position="284"/>
    </location>
</feature>
<name>A0A0D6EVM0_9PROT</name>
<dbReference type="InterPro" id="IPR003099">
    <property type="entry name" value="Prephen_DH"/>
</dbReference>
<evidence type="ECO:0000256" key="1">
    <source>
        <dbReference type="ARBA" id="ARBA00005067"/>
    </source>
</evidence>
<dbReference type="FunFam" id="1.10.3660.10:FF:000003">
    <property type="entry name" value="Prephenate dehydrogenase"/>
    <property type="match status" value="1"/>
</dbReference>
<dbReference type="PANTHER" id="PTHR21363">
    <property type="entry name" value="PREPHENATE DEHYDROGENASE"/>
    <property type="match status" value="1"/>
</dbReference>
<dbReference type="InterPro" id="IPR036291">
    <property type="entry name" value="NAD(P)-bd_dom_sf"/>
</dbReference>
<dbReference type="SUPFAM" id="SSF51735">
    <property type="entry name" value="NAD(P)-binding Rossmann-fold domains"/>
    <property type="match status" value="1"/>
</dbReference>
<organism evidence="12 13">
    <name type="scientific">Candidatus Methylopumilus planktonicus</name>
    <dbReference type="NCBI Taxonomy" id="1581557"/>
    <lineage>
        <taxon>Bacteria</taxon>
        <taxon>Pseudomonadati</taxon>
        <taxon>Pseudomonadota</taxon>
        <taxon>Betaproteobacteria</taxon>
        <taxon>Nitrosomonadales</taxon>
        <taxon>Methylophilaceae</taxon>
        <taxon>Candidatus Methylopumilus</taxon>
    </lineage>
</organism>
<dbReference type="HOGENOM" id="CLU_055968_0_0_4"/>
<keyword evidence="8" id="KW-0057">Aromatic amino acid biosynthesis</keyword>
<evidence type="ECO:0000313" key="13">
    <source>
        <dbReference type="Proteomes" id="UP000064007"/>
    </source>
</evidence>
<dbReference type="Pfam" id="PF20463">
    <property type="entry name" value="PDH_C"/>
    <property type="match status" value="1"/>
</dbReference>
<evidence type="ECO:0000313" key="12">
    <source>
        <dbReference type="EMBL" id="CEZ19546.1"/>
    </source>
</evidence>
<evidence type="ECO:0000256" key="9">
    <source>
        <dbReference type="ARBA" id="ARBA00049260"/>
    </source>
</evidence>
<accession>A0A0D6EVM0</accession>
<dbReference type="GO" id="GO:0070403">
    <property type="term" value="F:NAD+ binding"/>
    <property type="evidence" value="ECO:0007669"/>
    <property type="project" value="InterPro"/>
</dbReference>